<evidence type="ECO:0000259" key="1">
    <source>
        <dbReference type="Pfam" id="PF13474"/>
    </source>
</evidence>
<accession>A0ABW1J192</accession>
<dbReference type="EMBL" id="JBHSQW010000020">
    <property type="protein sequence ID" value="MFC5994414.1"/>
    <property type="molecule type" value="Genomic_DNA"/>
</dbReference>
<comment type="caution">
    <text evidence="2">The sequence shown here is derived from an EMBL/GenBank/DDBJ whole genome shotgun (WGS) entry which is preliminary data.</text>
</comment>
<reference evidence="3" key="1">
    <citation type="journal article" date="2019" name="Int. J. Syst. Evol. Microbiol.">
        <title>The Global Catalogue of Microorganisms (GCM) 10K type strain sequencing project: providing services to taxonomists for standard genome sequencing and annotation.</title>
        <authorList>
            <consortium name="The Broad Institute Genomics Platform"/>
            <consortium name="The Broad Institute Genome Sequencing Center for Infectious Disease"/>
            <person name="Wu L."/>
            <person name="Ma J."/>
        </authorList>
    </citation>
    <scope>NUCLEOTIDE SEQUENCE [LARGE SCALE GENOMIC DNA]</scope>
    <source>
        <strain evidence="3">CCM 8391</strain>
    </source>
</reference>
<proteinExistence type="predicted"/>
<dbReference type="Gene3D" id="3.10.450.50">
    <property type="match status" value="1"/>
</dbReference>
<evidence type="ECO:0000313" key="3">
    <source>
        <dbReference type="Proteomes" id="UP001596302"/>
    </source>
</evidence>
<protein>
    <submittedName>
        <fullName evidence="2">YybH family protein</fullName>
    </submittedName>
</protein>
<gene>
    <name evidence="2" type="ORF">ACFQE5_09350</name>
</gene>
<organism evidence="2 3">
    <name type="scientific">Pseudonocardia hispaniensis</name>
    <dbReference type="NCBI Taxonomy" id="904933"/>
    <lineage>
        <taxon>Bacteria</taxon>
        <taxon>Bacillati</taxon>
        <taxon>Actinomycetota</taxon>
        <taxon>Actinomycetes</taxon>
        <taxon>Pseudonocardiales</taxon>
        <taxon>Pseudonocardiaceae</taxon>
        <taxon>Pseudonocardia</taxon>
    </lineage>
</organism>
<keyword evidence="3" id="KW-1185">Reference proteome</keyword>
<name>A0ABW1J192_9PSEU</name>
<dbReference type="InterPro" id="IPR032710">
    <property type="entry name" value="NTF2-like_dom_sf"/>
</dbReference>
<sequence>MGDATLQQAIDQAADGARAFLNGDPAEFTQLVTDRLAWASARFRRGELRYEPIASSHSGDLAYAIGIERGRATVVDQDEPGELTLRVTHLFRRENGQWRLVHRHADAVTTVLPPTGLLTPTTVRDGSR</sequence>
<dbReference type="SUPFAM" id="SSF54427">
    <property type="entry name" value="NTF2-like"/>
    <property type="match status" value="1"/>
</dbReference>
<dbReference type="Pfam" id="PF13474">
    <property type="entry name" value="SnoaL_3"/>
    <property type="match status" value="1"/>
</dbReference>
<dbReference type="RefSeq" id="WP_379584447.1">
    <property type="nucleotide sequence ID" value="NZ_JBHSQW010000020.1"/>
</dbReference>
<dbReference type="Proteomes" id="UP001596302">
    <property type="component" value="Unassembled WGS sequence"/>
</dbReference>
<feature type="domain" description="SnoaL-like" evidence="1">
    <location>
        <begin position="56"/>
        <end position="105"/>
    </location>
</feature>
<evidence type="ECO:0000313" key="2">
    <source>
        <dbReference type="EMBL" id="MFC5994414.1"/>
    </source>
</evidence>
<dbReference type="InterPro" id="IPR037401">
    <property type="entry name" value="SnoaL-like"/>
</dbReference>